<name>A0A239IGK3_9BACT</name>
<dbReference type="SUPFAM" id="SSF63829">
    <property type="entry name" value="Calcium-dependent phosphotriesterase"/>
    <property type="match status" value="1"/>
</dbReference>
<dbReference type="RefSeq" id="WP_089408232.1">
    <property type="nucleotide sequence ID" value="NZ_FZOU01000003.1"/>
</dbReference>
<dbReference type="OrthoDB" id="107658at2"/>
<accession>A0A239IGK3</accession>
<reference evidence="2 3" key="1">
    <citation type="submission" date="2017-06" db="EMBL/GenBank/DDBJ databases">
        <authorList>
            <person name="Kim H.J."/>
            <person name="Triplett B.A."/>
        </authorList>
    </citation>
    <scope>NUCLEOTIDE SEQUENCE [LARGE SCALE GENOMIC DNA]</scope>
    <source>
        <strain evidence="2 3">DSM 18704</strain>
    </source>
</reference>
<protein>
    <recommendedName>
        <fullName evidence="4">NHL repeat containing protein</fullName>
    </recommendedName>
</protein>
<dbReference type="Proteomes" id="UP000198356">
    <property type="component" value="Unassembled WGS sequence"/>
</dbReference>
<evidence type="ECO:0000313" key="2">
    <source>
        <dbReference type="EMBL" id="SNS92727.1"/>
    </source>
</evidence>
<dbReference type="Gene3D" id="2.120.10.30">
    <property type="entry name" value="TolB, C-terminal domain"/>
    <property type="match status" value="1"/>
</dbReference>
<dbReference type="AlphaFoldDB" id="A0A239IGK3"/>
<evidence type="ECO:0008006" key="4">
    <source>
        <dbReference type="Google" id="ProtNLM"/>
    </source>
</evidence>
<feature type="chain" id="PRO_5012082683" description="NHL repeat containing protein" evidence="1">
    <location>
        <begin position="28"/>
        <end position="698"/>
    </location>
</feature>
<sequence>MPSLLSRLRLAASASALFFLATGCANMTTTAPSTDAFAVAGAIQGHIHGGNQPIAFASIQLYAAGTTGYGSAGTLYATTTSADDGRGSWSFSKQANTDTPYTPTGNTWACPASSNPFMYLIARGGNTQGTHNSATTNTAAVSLIGLGPCSSITSASFYDMNEVTTVASLAALQQYFNPGAESVGAPSSTQAQTGLANAFTTIPLLATLSTGVAQTTTTNPAFTAIAEAPKVNTIANILAACINNASASNTSCNTLFANATPPSPAVTSQPSTTFATATDVLQAAYYMLTNPSDGSSARLATLFGLSSAAAPFQPSITATPTDWTVGISYYGTPGNLECSTGLPVIHSESAISIDKSGNVVVTANGNGYGGSVVLRPGGLLGSYSYICSSAYNGHQATVDPSGNIFTTISSGYNEILVTNAPAFTLINTPVSPWAIASDGAGNIFYSSTTNNGIYEIAAASIASAVGSLPTSSSTLIATVGGTPNFLVADQSGNIWVSASGAGLYELYKPAGYAAALVPGTGSTYGFTVPQAAVRIDGAVVFPYYISPNYYYGVVRGTPGAYTFTNFTGVFAQNGLAFDGAVNLFSANEGSYNINGVNSGFSIVDNSAGTSLITPYGITKPATSTEFSSTLVQNETVLGTSSNVAVDPSGNVWFNNSFPNIFTTAQGSVYTVTEVVGAGVPTVTPFSAALAAGTLGEKP</sequence>
<evidence type="ECO:0000256" key="1">
    <source>
        <dbReference type="SAM" id="SignalP"/>
    </source>
</evidence>
<organism evidence="2 3">
    <name type="scientific">Granulicella rosea</name>
    <dbReference type="NCBI Taxonomy" id="474952"/>
    <lineage>
        <taxon>Bacteria</taxon>
        <taxon>Pseudomonadati</taxon>
        <taxon>Acidobacteriota</taxon>
        <taxon>Terriglobia</taxon>
        <taxon>Terriglobales</taxon>
        <taxon>Acidobacteriaceae</taxon>
        <taxon>Granulicella</taxon>
    </lineage>
</organism>
<keyword evidence="3" id="KW-1185">Reference proteome</keyword>
<proteinExistence type="predicted"/>
<gene>
    <name evidence="2" type="ORF">SAMN05421770_103103</name>
</gene>
<keyword evidence="1" id="KW-0732">Signal</keyword>
<dbReference type="PROSITE" id="PS51257">
    <property type="entry name" value="PROKAR_LIPOPROTEIN"/>
    <property type="match status" value="1"/>
</dbReference>
<dbReference type="EMBL" id="FZOU01000003">
    <property type="protein sequence ID" value="SNS92727.1"/>
    <property type="molecule type" value="Genomic_DNA"/>
</dbReference>
<feature type="signal peptide" evidence="1">
    <location>
        <begin position="1"/>
        <end position="27"/>
    </location>
</feature>
<evidence type="ECO:0000313" key="3">
    <source>
        <dbReference type="Proteomes" id="UP000198356"/>
    </source>
</evidence>
<dbReference type="InterPro" id="IPR011042">
    <property type="entry name" value="6-blade_b-propeller_TolB-like"/>
</dbReference>